<proteinExistence type="predicted"/>
<keyword evidence="3" id="KW-1185">Reference proteome</keyword>
<evidence type="ECO:0000313" key="2">
    <source>
        <dbReference type="EMBL" id="KAF2726552.1"/>
    </source>
</evidence>
<feature type="compositionally biased region" description="Polar residues" evidence="1">
    <location>
        <begin position="26"/>
        <end position="35"/>
    </location>
</feature>
<evidence type="ECO:0000313" key="3">
    <source>
        <dbReference type="Proteomes" id="UP000799444"/>
    </source>
</evidence>
<accession>A0A9P4USB2</accession>
<gene>
    <name evidence="2" type="ORF">EJ04DRAFT_530175</name>
</gene>
<reference evidence="2" key="1">
    <citation type="journal article" date="2020" name="Stud. Mycol.">
        <title>101 Dothideomycetes genomes: a test case for predicting lifestyles and emergence of pathogens.</title>
        <authorList>
            <person name="Haridas S."/>
            <person name="Albert R."/>
            <person name="Binder M."/>
            <person name="Bloem J."/>
            <person name="Labutti K."/>
            <person name="Salamov A."/>
            <person name="Andreopoulos B."/>
            <person name="Baker S."/>
            <person name="Barry K."/>
            <person name="Bills G."/>
            <person name="Bluhm B."/>
            <person name="Cannon C."/>
            <person name="Castanera R."/>
            <person name="Culley D."/>
            <person name="Daum C."/>
            <person name="Ezra D."/>
            <person name="Gonzalez J."/>
            <person name="Henrissat B."/>
            <person name="Kuo A."/>
            <person name="Liang C."/>
            <person name="Lipzen A."/>
            <person name="Lutzoni F."/>
            <person name="Magnuson J."/>
            <person name="Mondo S."/>
            <person name="Nolan M."/>
            <person name="Ohm R."/>
            <person name="Pangilinan J."/>
            <person name="Park H.-J."/>
            <person name="Ramirez L."/>
            <person name="Alfaro M."/>
            <person name="Sun H."/>
            <person name="Tritt A."/>
            <person name="Yoshinaga Y."/>
            <person name="Zwiers L.-H."/>
            <person name="Turgeon B."/>
            <person name="Goodwin S."/>
            <person name="Spatafora J."/>
            <person name="Crous P."/>
            <person name="Grigoriev I."/>
        </authorList>
    </citation>
    <scope>NUCLEOTIDE SEQUENCE</scope>
    <source>
        <strain evidence="2">CBS 125425</strain>
    </source>
</reference>
<feature type="compositionally biased region" description="Acidic residues" evidence="1">
    <location>
        <begin position="55"/>
        <end position="69"/>
    </location>
</feature>
<name>A0A9P4USB2_9PLEO</name>
<dbReference type="AlphaFoldDB" id="A0A9P4USB2"/>
<sequence length="273" mass="31785">MEMRKNHTPSRRLLESQPANYRETPTPRSRNSGNRTQKRPDSGRPRLPAINMDSEPSEYETDGPGEIEELDSRLPNGPIRETPRIYEFDYSWVDWQRLAGYVADTRMVQRRASYWFYGVPIQYTAEGKTTNWYLCKDCHLRYPHCNALLRIDSGGSVLHHVNARHHIQYKQVKAKRILKVPTDKGLPALLAELDQTNKVQQTIHSKLVELFDPYVLQKKLLTWVVGDRIRFHKVSSDLFKQLFQTSPVWKLPARISSTLIERCGVFSDILHCL</sequence>
<dbReference type="EMBL" id="ML996441">
    <property type="protein sequence ID" value="KAF2726552.1"/>
    <property type="molecule type" value="Genomic_DNA"/>
</dbReference>
<protein>
    <submittedName>
        <fullName evidence="2">Uncharacterized protein</fullName>
    </submittedName>
</protein>
<feature type="compositionally biased region" description="Basic residues" evidence="1">
    <location>
        <begin position="1"/>
        <end position="10"/>
    </location>
</feature>
<organism evidence="2 3">
    <name type="scientific">Polyplosphaeria fusca</name>
    <dbReference type="NCBI Taxonomy" id="682080"/>
    <lineage>
        <taxon>Eukaryota</taxon>
        <taxon>Fungi</taxon>
        <taxon>Dikarya</taxon>
        <taxon>Ascomycota</taxon>
        <taxon>Pezizomycotina</taxon>
        <taxon>Dothideomycetes</taxon>
        <taxon>Pleosporomycetidae</taxon>
        <taxon>Pleosporales</taxon>
        <taxon>Tetraplosphaeriaceae</taxon>
        <taxon>Polyplosphaeria</taxon>
    </lineage>
</organism>
<feature type="region of interest" description="Disordered" evidence="1">
    <location>
        <begin position="1"/>
        <end position="76"/>
    </location>
</feature>
<comment type="caution">
    <text evidence="2">The sequence shown here is derived from an EMBL/GenBank/DDBJ whole genome shotgun (WGS) entry which is preliminary data.</text>
</comment>
<evidence type="ECO:0000256" key="1">
    <source>
        <dbReference type="SAM" id="MobiDB-lite"/>
    </source>
</evidence>
<dbReference type="Proteomes" id="UP000799444">
    <property type="component" value="Unassembled WGS sequence"/>
</dbReference>